<organism evidence="1 2">
    <name type="scientific">Pseudomonas aeruginosa</name>
    <dbReference type="NCBI Taxonomy" id="287"/>
    <lineage>
        <taxon>Bacteria</taxon>
        <taxon>Pseudomonadati</taxon>
        <taxon>Pseudomonadota</taxon>
        <taxon>Gammaproteobacteria</taxon>
        <taxon>Pseudomonadales</taxon>
        <taxon>Pseudomonadaceae</taxon>
        <taxon>Pseudomonas</taxon>
    </lineage>
</organism>
<dbReference type="Proteomes" id="UP000253594">
    <property type="component" value="Unassembled WGS sequence"/>
</dbReference>
<gene>
    <name evidence="1" type="ORF">DT376_32030</name>
</gene>
<comment type="caution">
    <text evidence="1">The sequence shown here is derived from an EMBL/GenBank/DDBJ whole genome shotgun (WGS) entry which is preliminary data.</text>
</comment>
<accession>A0A367M0L8</accession>
<name>A0A367M0L8_PSEAI</name>
<evidence type="ECO:0000313" key="1">
    <source>
        <dbReference type="EMBL" id="RCI70899.1"/>
    </source>
</evidence>
<dbReference type="RefSeq" id="WP_108116065.1">
    <property type="nucleotide sequence ID" value="NZ_CP054844.1"/>
</dbReference>
<proteinExistence type="predicted"/>
<sequence>MNEESLDFSLAREAASLAEMEALREVLAKVLPGSDRYSLTDVAVECARAVRAAYRELEKVDD</sequence>
<evidence type="ECO:0000313" key="2">
    <source>
        <dbReference type="Proteomes" id="UP000253594"/>
    </source>
</evidence>
<dbReference type="EMBL" id="QORE01001745">
    <property type="protein sequence ID" value="RCI70899.1"/>
    <property type="molecule type" value="Genomic_DNA"/>
</dbReference>
<dbReference type="AlphaFoldDB" id="A0A367M0L8"/>
<protein>
    <submittedName>
        <fullName evidence="1">Uncharacterized protein</fullName>
    </submittedName>
</protein>
<reference evidence="1 2" key="1">
    <citation type="submission" date="2018-07" db="EMBL/GenBank/DDBJ databases">
        <title>Mechanisms of high-level aminoglycoside resistance among Gram-negative pathogens in Brazil.</title>
        <authorList>
            <person name="Ballaben A.S."/>
            <person name="Darini A.L.C."/>
            <person name="Doi Y."/>
        </authorList>
    </citation>
    <scope>NUCLEOTIDE SEQUENCE [LARGE SCALE GENOMIC DNA]</scope>
    <source>
        <strain evidence="1 2">B2-305</strain>
    </source>
</reference>